<dbReference type="Pfam" id="PF02801">
    <property type="entry name" value="Ketoacyl-synt_C"/>
    <property type="match status" value="1"/>
</dbReference>
<evidence type="ECO:0000259" key="9">
    <source>
        <dbReference type="PROSITE" id="PS50075"/>
    </source>
</evidence>
<reference evidence="11 12" key="1">
    <citation type="submission" date="2021-01" db="EMBL/GenBank/DDBJ databases">
        <title>Whole genome shotgun sequence of Catellatospora coxensis NBRC 107359.</title>
        <authorList>
            <person name="Komaki H."/>
            <person name="Tamura T."/>
        </authorList>
    </citation>
    <scope>NUCLEOTIDE SEQUENCE [LARGE SCALE GENOMIC DNA]</scope>
    <source>
        <strain evidence="11 12">NBRC 107359</strain>
    </source>
</reference>
<dbReference type="InterPro" id="IPR020841">
    <property type="entry name" value="PKS_Beta-ketoAc_synthase_dom"/>
</dbReference>
<dbReference type="InterPro" id="IPR016036">
    <property type="entry name" value="Malonyl_transacylase_ACP-bd"/>
</dbReference>
<dbReference type="Proteomes" id="UP000630887">
    <property type="component" value="Unassembled WGS sequence"/>
</dbReference>
<dbReference type="PANTHER" id="PTHR43775:SF51">
    <property type="entry name" value="INACTIVE PHENOLPHTHIOCEROL SYNTHESIS POLYKETIDE SYNTHASE TYPE I PKS1-RELATED"/>
    <property type="match status" value="1"/>
</dbReference>
<keyword evidence="3" id="KW-0597">Phosphoprotein</keyword>
<dbReference type="GO" id="GO:0033068">
    <property type="term" value="P:macrolide biosynthetic process"/>
    <property type="evidence" value="ECO:0007669"/>
    <property type="project" value="UniProtKB-ARBA"/>
</dbReference>
<evidence type="ECO:0000256" key="5">
    <source>
        <dbReference type="ARBA" id="ARBA00023194"/>
    </source>
</evidence>
<dbReference type="InterPro" id="IPR050091">
    <property type="entry name" value="PKS_NRPS_Biosynth_Enz"/>
</dbReference>
<comment type="cofactor">
    <cofactor evidence="1">
        <name>pantetheine 4'-phosphate</name>
        <dbReference type="ChEBI" id="CHEBI:47942"/>
    </cofactor>
</comment>
<dbReference type="InterPro" id="IPR016035">
    <property type="entry name" value="Acyl_Trfase/lysoPLipase"/>
</dbReference>
<dbReference type="InterPro" id="IPR020806">
    <property type="entry name" value="PKS_PP-bd"/>
</dbReference>
<dbReference type="InterPro" id="IPR018201">
    <property type="entry name" value="Ketoacyl_synth_AS"/>
</dbReference>
<dbReference type="SUPFAM" id="SSF47336">
    <property type="entry name" value="ACP-like"/>
    <property type="match status" value="1"/>
</dbReference>
<dbReference type="GO" id="GO:0006633">
    <property type="term" value="P:fatty acid biosynthetic process"/>
    <property type="evidence" value="ECO:0007669"/>
    <property type="project" value="InterPro"/>
</dbReference>
<keyword evidence="7" id="KW-0012">Acyltransferase</keyword>
<accession>A0A8J3P5X7</accession>
<dbReference type="PANTHER" id="PTHR43775">
    <property type="entry name" value="FATTY ACID SYNTHASE"/>
    <property type="match status" value="1"/>
</dbReference>
<dbReference type="GO" id="GO:0031177">
    <property type="term" value="F:phosphopantetheine binding"/>
    <property type="evidence" value="ECO:0007669"/>
    <property type="project" value="InterPro"/>
</dbReference>
<dbReference type="Gene3D" id="3.10.129.110">
    <property type="entry name" value="Polyketide synthase dehydratase"/>
    <property type="match status" value="2"/>
</dbReference>
<dbReference type="Pfam" id="PF08659">
    <property type="entry name" value="KR"/>
    <property type="match status" value="1"/>
</dbReference>
<evidence type="ECO:0000256" key="6">
    <source>
        <dbReference type="ARBA" id="ARBA00023268"/>
    </source>
</evidence>
<evidence type="ECO:0000313" key="11">
    <source>
        <dbReference type="EMBL" id="GIG04877.1"/>
    </source>
</evidence>
<dbReference type="Pfam" id="PF00550">
    <property type="entry name" value="PP-binding"/>
    <property type="match status" value="1"/>
</dbReference>
<dbReference type="SMART" id="SM00822">
    <property type="entry name" value="PKS_KR"/>
    <property type="match status" value="1"/>
</dbReference>
<dbReference type="PROSITE" id="PS52004">
    <property type="entry name" value="KS3_2"/>
    <property type="match status" value="1"/>
</dbReference>
<dbReference type="InterPro" id="IPR049552">
    <property type="entry name" value="PKS_DH_N"/>
</dbReference>
<feature type="compositionally biased region" description="Basic and acidic residues" evidence="8">
    <location>
        <begin position="469"/>
        <end position="478"/>
    </location>
</feature>
<name>A0A8J3P5X7_9ACTN</name>
<dbReference type="InterPro" id="IPR016039">
    <property type="entry name" value="Thiolase-like"/>
</dbReference>
<feature type="domain" description="Ketosynthase family 3 (KS3)" evidence="10">
    <location>
        <begin position="33"/>
        <end position="458"/>
    </location>
</feature>
<dbReference type="GO" id="GO:0004312">
    <property type="term" value="F:fatty acid synthase activity"/>
    <property type="evidence" value="ECO:0007669"/>
    <property type="project" value="TreeGrafter"/>
</dbReference>
<sequence>MSQHDTEKIADYLRKVTVDLRRARQRIQELEQVEPIAVVGMACRYPGGVASADGLWDLVTAGGDAVSDFPVNRGWPTGLYDADPDSPGRTYCTRGGFLHDADAFDPAFFGISPREALGMDPQQRLLLETVWETYEHAGIDPASVRGSETGVFMGVMYYDYAPPLRQIPAELEGVLMTGNAASVVSGRIAYNFGLTGPTATVDTACSSSLVALHLAVKALRDGECTAALAGGVAVMHTPATFVEFSRQRGLAADGRCKSFAAEADGVGWSEGVGVLLLERLSDARRLGHPVLAVVRGSAVNQDGASNGLTAPNGPSQQRVIRRALSSAGLSTSDVDLVEAHGTGTRLGDPIEAEALLATYGQGRAEGSPLWLGSLKSNIGHAQAAAGVGGVIKMVQAMRHGIMPRTLHVANPSPFVDWSAGAVELLTEARPWPELDRPRRAAVSSFGVSGTNAHVILEQAPDTEPAPQAEPDRGGRPARSEGTPVPAVLSSTSEHTPAALRDHAREPAVLPLVLSARTPAALRAQAARLLPLTGPDGPEPVDVGFSLLASRAAFEHRAVVAGRDRAELAAGLDVLARGGAPLTAPARGALGMLFTGQGAQRTGMGSGLYEAFPSYAAAFDDVCAVLDPLLGYSLREAIENGDRLQETGLTQPALFAVEVALFRLAESLGVTPGFVAGHSIGEIAAAHVAGVLSLADAATLVAARGRLMQALPAGGAMVAVRASREQVEQALAGLGQEHAGQVSVAAVNGPASVVISGAEPAVDAVVTALGVAGRRLQVSHAFHSPLMDPMLAEFERVVAGLTFHPPTVPFVSTVTGEPVQPGQLTRPDYWVEHVRRPVRFADAVTALAEAGVSTLLEIGPDAVLTAMAAESLPDHVLAVAAQRRDRDEAVTLLEALGAVYARGHAVNWPALFAGTGARRVDLPSYAFQHERFWLVPATGSGDVAGAGLDAAGHTLLGAAVPLADGGGLVLTGRLTRQTLGDVLAAEPAVPGAVLLELALRAADQVGCGRVAELTLDGPLPTPTGEQSLRLQVVVSGPDADARRAVTVHARREDVDTGWTRYAHGVLAPGQAVAEPVAGDPVEVALPDAAQAGFLLHPALAEQALRNAPTDPDVVPVRWTDVTVYATGAARLQVHAAPVDGGHRVVALDPAGQQVAVFGTVGYASRASWQGVSASADSLFTLDWVPVETPDEPVDLTGWAVLTTGGDASDLAWQLGIRSVPDLAGPDPAPQVVLVELFPDTGLAMPQRVRATTGRALELAQTWLAEPRFAASRLAVITRGATGPAAAPDLAAAWGLLRTAQSEHPDRFVLVDLDAESTSAALTPAALTAGEPQLAVRQGRLSAPRLSWAAGDPAPVAFVPEGTVLVTGATGALGGLIARHLVSRHGVRSLLLVSRRGPGAPGAAELEQELTALGARVRTVAADVSDRAALAAALDAVPAEHPLTAVVHAAGVLDDGLLVAQTAQRLDTVLRAKADAAWHLHELTRDRGLSAFVLFSSVAGLLGGAGQAGYAAANAFLDALAAHRHAAGLPAQSLAWGMWAQAGAMTADLSEADLRRLARAGIAPLDADQGLGLLDAALGRADALLAPVRLDLRALHGQDRSAVPPLLRGLVRTATRRTAAHGVGVPLAEQVAALPGAEASRLLTDLVRTEVAVVLGHPGPAAVDPDRAFREIGFDSLASVDLRNRLAAATGLTLPAALVFDQPTPTLLAGYLLGELAPETAATVDPLEAAVRELLATVPMARLRQSGLLDLLLRLGEPDGGDAPAEAGSIDEMDVDSLLRLAGESAAR</sequence>
<dbReference type="InterPro" id="IPR009081">
    <property type="entry name" value="PP-bd_ACP"/>
</dbReference>
<dbReference type="SMART" id="SM00827">
    <property type="entry name" value="PKS_AT"/>
    <property type="match status" value="1"/>
</dbReference>
<dbReference type="InterPro" id="IPR036736">
    <property type="entry name" value="ACP-like_sf"/>
</dbReference>
<dbReference type="FunFam" id="3.40.366.10:FF:000002">
    <property type="entry name" value="Probable polyketide synthase 2"/>
    <property type="match status" value="1"/>
</dbReference>
<dbReference type="PROSITE" id="PS50075">
    <property type="entry name" value="CARRIER"/>
    <property type="match status" value="1"/>
</dbReference>
<dbReference type="Gene3D" id="1.10.1200.10">
    <property type="entry name" value="ACP-like"/>
    <property type="match status" value="1"/>
</dbReference>
<dbReference type="SMART" id="SM00826">
    <property type="entry name" value="PKS_DH"/>
    <property type="match status" value="1"/>
</dbReference>
<dbReference type="SUPFAM" id="SSF51735">
    <property type="entry name" value="NAD(P)-binding Rossmann-fold domains"/>
    <property type="match status" value="2"/>
</dbReference>
<dbReference type="SUPFAM" id="SSF52151">
    <property type="entry name" value="FabD/lysophospholipase-like"/>
    <property type="match status" value="1"/>
</dbReference>
<dbReference type="InterPro" id="IPR013968">
    <property type="entry name" value="PKS_KR"/>
</dbReference>
<dbReference type="SMART" id="SM01294">
    <property type="entry name" value="PKS_PP_betabranch"/>
    <property type="match status" value="1"/>
</dbReference>
<dbReference type="Pfam" id="PF00698">
    <property type="entry name" value="Acyl_transf_1"/>
    <property type="match status" value="1"/>
</dbReference>
<dbReference type="Pfam" id="PF21089">
    <property type="entry name" value="PKS_DH_N"/>
    <property type="match status" value="1"/>
</dbReference>
<dbReference type="Gene3D" id="3.40.366.10">
    <property type="entry name" value="Malonyl-Coenzyme A Acyl Carrier Protein, domain 2"/>
    <property type="match status" value="1"/>
</dbReference>
<dbReference type="Pfam" id="PF16197">
    <property type="entry name" value="KAsynt_C_assoc"/>
    <property type="match status" value="1"/>
</dbReference>
<evidence type="ECO:0000256" key="2">
    <source>
        <dbReference type="ARBA" id="ARBA00022450"/>
    </source>
</evidence>
<evidence type="ECO:0000313" key="12">
    <source>
        <dbReference type="Proteomes" id="UP000630887"/>
    </source>
</evidence>
<keyword evidence="12" id="KW-1185">Reference proteome</keyword>
<dbReference type="EMBL" id="BONI01000009">
    <property type="protein sequence ID" value="GIG04877.1"/>
    <property type="molecule type" value="Genomic_DNA"/>
</dbReference>
<dbReference type="InterPro" id="IPR055123">
    <property type="entry name" value="SpnB-like_Rossmann"/>
</dbReference>
<dbReference type="FunFam" id="3.40.47.10:FF:000019">
    <property type="entry name" value="Polyketide synthase type I"/>
    <property type="match status" value="1"/>
</dbReference>
<dbReference type="InterPro" id="IPR014031">
    <property type="entry name" value="Ketoacyl_synth_C"/>
</dbReference>
<keyword evidence="6" id="KW-0511">Multifunctional enzyme</keyword>
<organism evidence="11 12">
    <name type="scientific">Catellatospora coxensis</name>
    <dbReference type="NCBI Taxonomy" id="310354"/>
    <lineage>
        <taxon>Bacteria</taxon>
        <taxon>Bacillati</taxon>
        <taxon>Actinomycetota</taxon>
        <taxon>Actinomycetes</taxon>
        <taxon>Micromonosporales</taxon>
        <taxon>Micromonosporaceae</taxon>
        <taxon>Catellatospora</taxon>
    </lineage>
</organism>
<feature type="domain" description="Carrier" evidence="9">
    <location>
        <begin position="1639"/>
        <end position="1714"/>
    </location>
</feature>
<dbReference type="InterPro" id="IPR014043">
    <property type="entry name" value="Acyl_transferase_dom"/>
</dbReference>
<proteinExistence type="predicted"/>
<dbReference type="InterPro" id="IPR036291">
    <property type="entry name" value="NAD(P)-bd_dom_sf"/>
</dbReference>
<gene>
    <name evidence="11" type="ORF">Cco03nite_15770</name>
</gene>
<dbReference type="GO" id="GO:0004315">
    <property type="term" value="F:3-oxoacyl-[acyl-carrier-protein] synthase activity"/>
    <property type="evidence" value="ECO:0007669"/>
    <property type="project" value="InterPro"/>
</dbReference>
<dbReference type="SUPFAM" id="SSF53901">
    <property type="entry name" value="Thiolase-like"/>
    <property type="match status" value="1"/>
</dbReference>
<evidence type="ECO:0000256" key="8">
    <source>
        <dbReference type="SAM" id="MobiDB-lite"/>
    </source>
</evidence>
<keyword evidence="5" id="KW-0045">Antibiotic biosynthesis</keyword>
<dbReference type="SMART" id="SM00825">
    <property type="entry name" value="PKS_KS"/>
    <property type="match status" value="1"/>
</dbReference>
<feature type="region of interest" description="Disordered" evidence="8">
    <location>
        <begin position="457"/>
        <end position="497"/>
    </location>
</feature>
<dbReference type="InterPro" id="IPR001227">
    <property type="entry name" value="Ac_transferase_dom_sf"/>
</dbReference>
<dbReference type="Pfam" id="PF00109">
    <property type="entry name" value="ketoacyl-synt"/>
    <property type="match status" value="1"/>
</dbReference>
<dbReference type="InterPro" id="IPR057326">
    <property type="entry name" value="KR_dom"/>
</dbReference>
<keyword evidence="4" id="KW-0808">Transferase</keyword>
<evidence type="ECO:0000256" key="1">
    <source>
        <dbReference type="ARBA" id="ARBA00001957"/>
    </source>
</evidence>
<dbReference type="CDD" id="cd08956">
    <property type="entry name" value="KR_3_FAS_SDR_x"/>
    <property type="match status" value="1"/>
</dbReference>
<dbReference type="FunFam" id="1.10.1200.10:FF:000007">
    <property type="entry name" value="Probable polyketide synthase pks17"/>
    <property type="match status" value="1"/>
</dbReference>
<dbReference type="InterPro" id="IPR020807">
    <property type="entry name" value="PKS_DH"/>
</dbReference>
<protein>
    <recommendedName>
        <fullName evidence="13">Acyl transferase domain-containing protein</fullName>
    </recommendedName>
</protein>
<dbReference type="InterPro" id="IPR006162">
    <property type="entry name" value="Ppantetheine_attach_site"/>
</dbReference>
<dbReference type="CDD" id="cd00833">
    <property type="entry name" value="PKS"/>
    <property type="match status" value="1"/>
</dbReference>
<dbReference type="Pfam" id="PF08990">
    <property type="entry name" value="Docking"/>
    <property type="match status" value="1"/>
</dbReference>
<dbReference type="InterPro" id="IPR042104">
    <property type="entry name" value="PKS_dehydratase_sf"/>
</dbReference>
<evidence type="ECO:0008006" key="13">
    <source>
        <dbReference type="Google" id="ProtNLM"/>
    </source>
</evidence>
<dbReference type="PROSITE" id="PS00012">
    <property type="entry name" value="PHOSPHOPANTETHEINE"/>
    <property type="match status" value="1"/>
</dbReference>
<evidence type="ECO:0000256" key="4">
    <source>
        <dbReference type="ARBA" id="ARBA00022679"/>
    </source>
</evidence>
<dbReference type="SMART" id="SM00823">
    <property type="entry name" value="PKS_PP"/>
    <property type="match status" value="1"/>
</dbReference>
<dbReference type="PROSITE" id="PS00606">
    <property type="entry name" value="KS3_1"/>
    <property type="match status" value="1"/>
</dbReference>
<evidence type="ECO:0000259" key="10">
    <source>
        <dbReference type="PROSITE" id="PS52004"/>
    </source>
</evidence>
<evidence type="ECO:0000256" key="3">
    <source>
        <dbReference type="ARBA" id="ARBA00022553"/>
    </source>
</evidence>
<dbReference type="SUPFAM" id="SSF55048">
    <property type="entry name" value="Probable ACP-binding domain of malonyl-CoA ACP transacylase"/>
    <property type="match status" value="1"/>
</dbReference>
<dbReference type="InterPro" id="IPR014030">
    <property type="entry name" value="Ketoacyl_synth_N"/>
</dbReference>
<keyword evidence="2" id="KW-0596">Phosphopantetheine</keyword>
<dbReference type="InterPro" id="IPR015083">
    <property type="entry name" value="NorB/c/GfsB-D-like_docking"/>
</dbReference>
<comment type="caution">
    <text evidence="11">The sequence shown here is derived from an EMBL/GenBank/DDBJ whole genome shotgun (WGS) entry which is preliminary data.</text>
</comment>
<evidence type="ECO:0000256" key="7">
    <source>
        <dbReference type="ARBA" id="ARBA00023315"/>
    </source>
</evidence>
<dbReference type="Pfam" id="PF22953">
    <property type="entry name" value="SpnB_Rossmann"/>
    <property type="match status" value="1"/>
</dbReference>
<dbReference type="Gene3D" id="3.30.70.3290">
    <property type="match status" value="1"/>
</dbReference>
<dbReference type="InterPro" id="IPR032821">
    <property type="entry name" value="PKS_assoc"/>
</dbReference>
<dbReference type="Gene3D" id="3.40.50.720">
    <property type="entry name" value="NAD(P)-binding Rossmann-like Domain"/>
    <property type="match status" value="1"/>
</dbReference>
<dbReference type="Gene3D" id="3.40.47.10">
    <property type="match status" value="1"/>
</dbReference>